<name>A0A7K5IJ39_TOXRE</name>
<comment type="caution">
    <text evidence="2">The sequence shown here is derived from an EMBL/GenBank/DDBJ whole genome shotgun (WGS) entry which is preliminary data.</text>
</comment>
<dbReference type="PANTHER" id="PTHR47899">
    <property type="entry name" value="COILED-COIL DOMAIN-CONTAINING PROTEIN 171"/>
    <property type="match status" value="1"/>
</dbReference>
<gene>
    <name evidence="2" type="primary">Ccdc171_0</name>
    <name evidence="2" type="ORF">TOXRED_R14938</name>
</gene>
<evidence type="ECO:0000256" key="1">
    <source>
        <dbReference type="SAM" id="Coils"/>
    </source>
</evidence>
<feature type="non-terminal residue" evidence="2">
    <location>
        <position position="163"/>
    </location>
</feature>
<proteinExistence type="predicted"/>
<dbReference type="EMBL" id="VXBI01002316">
    <property type="protein sequence ID" value="NWS81384.1"/>
    <property type="molecule type" value="Genomic_DNA"/>
</dbReference>
<organism evidence="2 3">
    <name type="scientific">Toxostoma redivivum</name>
    <name type="common">California thrasher</name>
    <dbReference type="NCBI Taxonomy" id="99882"/>
    <lineage>
        <taxon>Eukaryota</taxon>
        <taxon>Metazoa</taxon>
        <taxon>Chordata</taxon>
        <taxon>Craniata</taxon>
        <taxon>Vertebrata</taxon>
        <taxon>Euteleostomi</taxon>
        <taxon>Archelosauria</taxon>
        <taxon>Archosauria</taxon>
        <taxon>Dinosauria</taxon>
        <taxon>Saurischia</taxon>
        <taxon>Theropoda</taxon>
        <taxon>Coelurosauria</taxon>
        <taxon>Aves</taxon>
        <taxon>Neognathae</taxon>
        <taxon>Neoaves</taxon>
        <taxon>Telluraves</taxon>
        <taxon>Australaves</taxon>
        <taxon>Passeriformes</taxon>
        <taxon>Mimidae</taxon>
        <taxon>Toxostoma</taxon>
    </lineage>
</organism>
<evidence type="ECO:0000313" key="3">
    <source>
        <dbReference type="Proteomes" id="UP000523146"/>
    </source>
</evidence>
<accession>A0A7K5IJ39</accession>
<feature type="non-terminal residue" evidence="2">
    <location>
        <position position="1"/>
    </location>
</feature>
<keyword evidence="1" id="KW-0175">Coiled coil</keyword>
<sequence>DNIHEELEKALQRENEARFLLQEHEERLQELSSRLKLHTSADKDRSQDSNVSLMSLSDAMEEMRRRDRVMNHQKKLLKDMEQDRQWLRDALQEAERALQQAAKDKELIINHMKTVGATLTAVRHQAVASGAAAATLLPSLQLKTLSEEEMRGRPEAIAFQVRV</sequence>
<evidence type="ECO:0000313" key="2">
    <source>
        <dbReference type="EMBL" id="NWS81384.1"/>
    </source>
</evidence>
<dbReference type="PANTHER" id="PTHR47899:SF1">
    <property type="entry name" value="COILED-COIL DOMAIN-CONTAINING PROTEIN 171"/>
    <property type="match status" value="1"/>
</dbReference>
<dbReference type="Proteomes" id="UP000523146">
    <property type="component" value="Unassembled WGS sequence"/>
</dbReference>
<keyword evidence="3" id="KW-1185">Reference proteome</keyword>
<protein>
    <submittedName>
        <fullName evidence="2">CC171 protein</fullName>
    </submittedName>
</protein>
<dbReference type="InterPro" id="IPR038820">
    <property type="entry name" value="CCDC171"/>
</dbReference>
<feature type="coiled-coil region" evidence="1">
    <location>
        <begin position="77"/>
        <end position="111"/>
    </location>
</feature>
<dbReference type="AlphaFoldDB" id="A0A7K5IJ39"/>
<reference evidence="2 3" key="1">
    <citation type="submission" date="2019-09" db="EMBL/GenBank/DDBJ databases">
        <title>Bird 10,000 Genomes (B10K) Project - Family phase.</title>
        <authorList>
            <person name="Zhang G."/>
        </authorList>
    </citation>
    <scope>NUCLEOTIDE SEQUENCE [LARGE SCALE GENOMIC DNA]</scope>
    <source>
        <strain evidence="2">B10K-DU-002-15</strain>
        <tissue evidence="2">Muscle</tissue>
    </source>
</reference>
<feature type="coiled-coil region" evidence="1">
    <location>
        <begin position="7"/>
        <end position="41"/>
    </location>
</feature>